<dbReference type="Pfam" id="PF13844">
    <property type="entry name" value="Glyco_transf_41"/>
    <property type="match status" value="2"/>
</dbReference>
<evidence type="ECO:0000256" key="3">
    <source>
        <dbReference type="ARBA" id="ARBA00011970"/>
    </source>
</evidence>
<dbReference type="Gene3D" id="1.25.40.10">
    <property type="entry name" value="Tetratricopeptide repeat domain"/>
    <property type="match status" value="1"/>
</dbReference>
<accession>A0A5R9J264</accession>
<comment type="pathway">
    <text evidence="1">Protein modification; protein glycosylation.</text>
</comment>
<dbReference type="Proteomes" id="UP000305654">
    <property type="component" value="Unassembled WGS sequence"/>
</dbReference>
<dbReference type="OrthoDB" id="146908at2"/>
<evidence type="ECO:0000256" key="4">
    <source>
        <dbReference type="ARBA" id="ARBA00022676"/>
    </source>
</evidence>
<dbReference type="SMART" id="SM00028">
    <property type="entry name" value="TPR"/>
    <property type="match status" value="2"/>
</dbReference>
<comment type="caution">
    <text evidence="9">The sequence shown here is derived from an EMBL/GenBank/DDBJ whole genome shotgun (WGS) entry which is preliminary data.</text>
</comment>
<dbReference type="GO" id="GO:0097363">
    <property type="term" value="F:protein O-acetylglucosaminyltransferase activity"/>
    <property type="evidence" value="ECO:0007669"/>
    <property type="project" value="UniProtKB-EC"/>
</dbReference>
<protein>
    <recommendedName>
        <fullName evidence="3">protein O-GlcNAc transferase</fullName>
        <ecNumber evidence="3">2.4.1.255</ecNumber>
    </recommendedName>
</protein>
<dbReference type="RefSeq" id="WP_138327623.1">
    <property type="nucleotide sequence ID" value="NZ_VCDI01000009.1"/>
</dbReference>
<reference evidence="9 10" key="1">
    <citation type="submission" date="2019-05" db="EMBL/GenBank/DDBJ databases">
        <authorList>
            <person name="Pankratov T."/>
            <person name="Grouzdev D."/>
        </authorList>
    </citation>
    <scope>NUCLEOTIDE SEQUENCE [LARGE SCALE GENOMIC DNA]</scope>
    <source>
        <strain evidence="9 10">KEBCLARHB70R</strain>
    </source>
</reference>
<keyword evidence="7" id="KW-0802">TPR repeat</keyword>
<dbReference type="InterPro" id="IPR029489">
    <property type="entry name" value="OGT/SEC/SPY_C"/>
</dbReference>
<keyword evidence="10" id="KW-1185">Reference proteome</keyword>
<dbReference type="AlphaFoldDB" id="A0A5R9J264"/>
<dbReference type="EMBL" id="VCDI01000009">
    <property type="protein sequence ID" value="TLU70953.1"/>
    <property type="molecule type" value="Genomic_DNA"/>
</dbReference>
<dbReference type="Gene3D" id="3.40.50.2000">
    <property type="entry name" value="Glycogen Phosphorylase B"/>
    <property type="match status" value="1"/>
</dbReference>
<gene>
    <name evidence="9" type="ORF">FE263_19025</name>
</gene>
<dbReference type="Gene3D" id="3.40.50.11380">
    <property type="match status" value="1"/>
</dbReference>
<dbReference type="SUPFAM" id="SSF53756">
    <property type="entry name" value="UDP-Glycosyltransferase/glycogen phosphorylase"/>
    <property type="match status" value="1"/>
</dbReference>
<comment type="similarity">
    <text evidence="2">Belongs to the glycosyltransferase 41 family. O-GlcNAc transferase subfamily.</text>
</comment>
<sequence length="628" mass="68441">MLLLSQPPSRTEVVAPVVEASWLADLLAGDDASFPLPDGYDEQLRQIPFQAIIAAIEAGRPGVTASAEILLYRRWIGANAGSPHLFAAWFNLGASLGLSGDKGGALAAYGNARVLRPDFHPAAVNLGLGLEAAGQVEHALTTWGGAIQTDEARTALLNHRARLLEQNGRLDEAEAILRTSLLTDPAQPDVVQHWVHIRQKTCHWPVLQADMPGLPPDVLLRQAGPLGLLALTDDVDVQREVIAGWLARKIPAITAPLAPVAPYRHDRIRIGYLSSDFCRHAMSFLVAELFEHHDRSRFEIYGYCATLEDGSEIRRRVLAGFDHHRIIRGLSDEQAARIIRDDEIDILIDLNGLTAHTRLAVLKWRPAPIQATYLGFIGPLPMDEIDYLLCDDYVIPAHSAASYRPVPLSIAPIYQANDSKRTIGAPLPRAEAGLPEDAFVLCCFSNSYKITEAMFASWMAIMRGAASTVLWLSVDNRWAESSLHARAAQAGIAPERILFAGRTSPELYMSRLGAADLFLDTFPYNAGTVASDAIRMQLPLLTLAGASFASRMAGSMLHAIGAGQGIAASIDDYVETAITLATQPHAYADYKRLFTADAWKQTAGDIDRFTRAFELTMTRLVADRLAGA</sequence>
<dbReference type="PANTHER" id="PTHR44998">
    <property type="match status" value="1"/>
</dbReference>
<evidence type="ECO:0000256" key="7">
    <source>
        <dbReference type="ARBA" id="ARBA00022803"/>
    </source>
</evidence>
<evidence type="ECO:0000256" key="2">
    <source>
        <dbReference type="ARBA" id="ARBA00005386"/>
    </source>
</evidence>
<dbReference type="InterPro" id="IPR011990">
    <property type="entry name" value="TPR-like_helical_dom_sf"/>
</dbReference>
<evidence type="ECO:0000259" key="8">
    <source>
        <dbReference type="Pfam" id="PF13844"/>
    </source>
</evidence>
<feature type="domain" description="O-GlcNAc transferase C-terminal" evidence="8">
    <location>
        <begin position="264"/>
        <end position="403"/>
    </location>
</feature>
<keyword evidence="6" id="KW-0677">Repeat</keyword>
<feature type="domain" description="O-GlcNAc transferase C-terminal" evidence="8">
    <location>
        <begin position="429"/>
        <end position="587"/>
    </location>
</feature>
<name>A0A5R9J264_9PROT</name>
<keyword evidence="5" id="KW-0808">Transferase</keyword>
<evidence type="ECO:0000313" key="10">
    <source>
        <dbReference type="Proteomes" id="UP000305654"/>
    </source>
</evidence>
<dbReference type="InterPro" id="IPR019734">
    <property type="entry name" value="TPR_rpt"/>
</dbReference>
<evidence type="ECO:0000313" key="9">
    <source>
        <dbReference type="EMBL" id="TLU70953.1"/>
    </source>
</evidence>
<dbReference type="PANTHER" id="PTHR44998:SF1">
    <property type="entry name" value="UDP-N-ACETYLGLUCOSAMINE--PEPTIDE N-ACETYLGLUCOSAMINYLTRANSFERASE 110 KDA SUBUNIT"/>
    <property type="match status" value="1"/>
</dbReference>
<dbReference type="SUPFAM" id="SSF48452">
    <property type="entry name" value="TPR-like"/>
    <property type="match status" value="1"/>
</dbReference>
<dbReference type="EC" id="2.4.1.255" evidence="3"/>
<dbReference type="GO" id="GO:0006493">
    <property type="term" value="P:protein O-linked glycosylation"/>
    <property type="evidence" value="ECO:0007669"/>
    <property type="project" value="TreeGrafter"/>
</dbReference>
<evidence type="ECO:0000256" key="5">
    <source>
        <dbReference type="ARBA" id="ARBA00022679"/>
    </source>
</evidence>
<evidence type="ECO:0000256" key="6">
    <source>
        <dbReference type="ARBA" id="ARBA00022737"/>
    </source>
</evidence>
<evidence type="ECO:0000256" key="1">
    <source>
        <dbReference type="ARBA" id="ARBA00004922"/>
    </source>
</evidence>
<proteinExistence type="inferred from homology"/>
<organism evidence="9 10">
    <name type="scientific">Lichenicoccus roseus</name>
    <dbReference type="NCBI Taxonomy" id="2683649"/>
    <lineage>
        <taxon>Bacteria</taxon>
        <taxon>Pseudomonadati</taxon>
        <taxon>Pseudomonadota</taxon>
        <taxon>Alphaproteobacteria</taxon>
        <taxon>Acetobacterales</taxon>
        <taxon>Acetobacteraceae</taxon>
        <taxon>Lichenicoccus</taxon>
    </lineage>
</organism>
<keyword evidence="4" id="KW-0328">Glycosyltransferase</keyword>